<dbReference type="EMBL" id="PNCJ01000009">
    <property type="protein sequence ID" value="TMP38462.1"/>
    <property type="molecule type" value="Genomic_DNA"/>
</dbReference>
<feature type="transmembrane region" description="Helical" evidence="11">
    <location>
        <begin position="228"/>
        <end position="247"/>
    </location>
</feature>
<keyword evidence="5" id="KW-0808">Transferase</keyword>
<dbReference type="PROSITE" id="PS50109">
    <property type="entry name" value="HIS_KIN"/>
    <property type="match status" value="1"/>
</dbReference>
<dbReference type="InterPro" id="IPR036097">
    <property type="entry name" value="HisK_dim/P_sf"/>
</dbReference>
<keyword evidence="11" id="KW-0472">Membrane</keyword>
<keyword evidence="9" id="KW-0902">Two-component regulatory system</keyword>
<dbReference type="Gene3D" id="3.30.565.10">
    <property type="entry name" value="Histidine kinase-like ATPase, C-terminal domain"/>
    <property type="match status" value="1"/>
</dbReference>
<dbReference type="Proteomes" id="UP000306719">
    <property type="component" value="Unassembled WGS sequence"/>
</dbReference>
<keyword evidence="10" id="KW-0175">Coiled coil</keyword>
<evidence type="ECO:0000256" key="8">
    <source>
        <dbReference type="ARBA" id="ARBA00022840"/>
    </source>
</evidence>
<comment type="catalytic activity">
    <reaction evidence="1">
        <text>ATP + protein L-histidine = ADP + protein N-phospho-L-histidine.</text>
        <dbReference type="EC" id="2.7.13.3"/>
    </reaction>
</comment>
<dbReference type="PRINTS" id="PR00344">
    <property type="entry name" value="BCTRLSENSOR"/>
</dbReference>
<evidence type="ECO:0000256" key="1">
    <source>
        <dbReference type="ARBA" id="ARBA00000085"/>
    </source>
</evidence>
<evidence type="ECO:0000256" key="3">
    <source>
        <dbReference type="ARBA" id="ARBA00012438"/>
    </source>
</evidence>
<dbReference type="GO" id="GO:0000155">
    <property type="term" value="F:phosphorelay sensor kinase activity"/>
    <property type="evidence" value="ECO:0007669"/>
    <property type="project" value="InterPro"/>
</dbReference>
<dbReference type="SUPFAM" id="SSF55874">
    <property type="entry name" value="ATPase domain of HSP90 chaperone/DNA topoisomerase II/histidine kinase"/>
    <property type="match status" value="1"/>
</dbReference>
<dbReference type="Pfam" id="PF02518">
    <property type="entry name" value="HATPase_c"/>
    <property type="match status" value="1"/>
</dbReference>
<keyword evidence="6" id="KW-0547">Nucleotide-binding</keyword>
<dbReference type="InterPro" id="IPR003660">
    <property type="entry name" value="HAMP_dom"/>
</dbReference>
<dbReference type="InterPro" id="IPR003661">
    <property type="entry name" value="HisK_dim/P_dom"/>
</dbReference>
<evidence type="ECO:0000256" key="2">
    <source>
        <dbReference type="ARBA" id="ARBA00004370"/>
    </source>
</evidence>
<dbReference type="PANTHER" id="PTHR42878">
    <property type="entry name" value="TWO-COMPONENT HISTIDINE KINASE"/>
    <property type="match status" value="1"/>
</dbReference>
<dbReference type="InterPro" id="IPR003594">
    <property type="entry name" value="HATPase_dom"/>
</dbReference>
<keyword evidence="11" id="KW-1133">Transmembrane helix</keyword>
<dbReference type="PANTHER" id="PTHR42878:SF7">
    <property type="entry name" value="SENSOR HISTIDINE KINASE GLRK"/>
    <property type="match status" value="1"/>
</dbReference>
<proteinExistence type="predicted"/>
<evidence type="ECO:0000256" key="7">
    <source>
        <dbReference type="ARBA" id="ARBA00022777"/>
    </source>
</evidence>
<protein>
    <recommendedName>
        <fullName evidence="3">histidine kinase</fullName>
        <ecNumber evidence="3">2.7.13.3</ecNumber>
    </recommendedName>
</protein>
<dbReference type="GO" id="GO:0005524">
    <property type="term" value="F:ATP binding"/>
    <property type="evidence" value="ECO:0007669"/>
    <property type="project" value="UniProtKB-KW"/>
</dbReference>
<evidence type="ECO:0000313" key="14">
    <source>
        <dbReference type="EMBL" id="TMP38462.1"/>
    </source>
</evidence>
<dbReference type="SMART" id="SM00388">
    <property type="entry name" value="HisKA"/>
    <property type="match status" value="1"/>
</dbReference>
<dbReference type="PROSITE" id="PS50885">
    <property type="entry name" value="HAMP"/>
    <property type="match status" value="1"/>
</dbReference>
<dbReference type="GO" id="GO:0007234">
    <property type="term" value="P:osmosensory signaling via phosphorelay pathway"/>
    <property type="evidence" value="ECO:0007669"/>
    <property type="project" value="TreeGrafter"/>
</dbReference>
<dbReference type="Gene3D" id="6.10.340.10">
    <property type="match status" value="1"/>
</dbReference>
<comment type="subcellular location">
    <subcellularLocation>
        <location evidence="2">Membrane</location>
    </subcellularLocation>
</comment>
<feature type="domain" description="HAMP" evidence="13">
    <location>
        <begin position="248"/>
        <end position="300"/>
    </location>
</feature>
<dbReference type="OrthoDB" id="9804645at2"/>
<keyword evidence="8" id="KW-0067">ATP-binding</keyword>
<dbReference type="InterPro" id="IPR050351">
    <property type="entry name" value="BphY/WalK/GraS-like"/>
</dbReference>
<feature type="transmembrane region" description="Helical" evidence="11">
    <location>
        <begin position="78"/>
        <end position="97"/>
    </location>
</feature>
<dbReference type="SUPFAM" id="SSF47384">
    <property type="entry name" value="Homodimeric domain of signal transducing histidine kinase"/>
    <property type="match status" value="1"/>
</dbReference>
<evidence type="ECO:0000256" key="11">
    <source>
        <dbReference type="SAM" id="Phobius"/>
    </source>
</evidence>
<evidence type="ECO:0000259" key="13">
    <source>
        <dbReference type="PROSITE" id="PS50885"/>
    </source>
</evidence>
<dbReference type="GO" id="GO:0016020">
    <property type="term" value="C:membrane"/>
    <property type="evidence" value="ECO:0007669"/>
    <property type="project" value="UniProtKB-SubCell"/>
</dbReference>
<evidence type="ECO:0000256" key="9">
    <source>
        <dbReference type="ARBA" id="ARBA00023012"/>
    </source>
</evidence>
<dbReference type="CDD" id="cd00075">
    <property type="entry name" value="HATPase"/>
    <property type="match status" value="1"/>
</dbReference>
<sequence length="521" mass="58259">MGKKVQVGLRRFVAKWQHGLTCVFGSTIKINKLRLLLFGNSEPKTSTIAKSFMQQASSGLRSCEPLQQFFSQALWKQALIALLLALVPLLLLTLWFIQSVAYQQQQVQDIYTNNHKVTSEFNELRNALIALEKAQLNNQLLQSEKLQKSINKNWHKRKNALKTLLITLEKSAAVANWQQPLSQAQAPDSKTLSAMVAVLARESQSLQQALDKTLDEALAQQSKIRQRFLIGLSMLLPTLIGLSIWLIKRISRQLFQLEKVIAVVGDGQFTSPIRLSGSHEFTQLGERLEQVRNELTASKQQKETFLRHVSHELKTPLASIKEGTELLNTPHLGQLNDKQRRVTGILSSSVTKLTQLIEDLLTFSAASHPHNQQARCSAQAIKEQLEEHFAQRLQGAGIQIDWRFNPALTQLPEMPVKLALTHLLGNAIQYTHSQISIDLTDTPDHWQISIRDDGPGLDPQEANHLFKPFVRGKQSDPIAGSGLGLAIVEECVNQIGGQLGWQNTHPGCEFSLTLPKQGISK</sequence>
<evidence type="ECO:0000313" key="15">
    <source>
        <dbReference type="Proteomes" id="UP000306719"/>
    </source>
</evidence>
<accession>A0A5S3X451</accession>
<evidence type="ECO:0000256" key="5">
    <source>
        <dbReference type="ARBA" id="ARBA00022679"/>
    </source>
</evidence>
<feature type="coiled-coil region" evidence="10">
    <location>
        <begin position="114"/>
        <end position="144"/>
    </location>
</feature>
<dbReference type="AlphaFoldDB" id="A0A5S3X451"/>
<dbReference type="InterPro" id="IPR005467">
    <property type="entry name" value="His_kinase_dom"/>
</dbReference>
<evidence type="ECO:0000256" key="10">
    <source>
        <dbReference type="SAM" id="Coils"/>
    </source>
</evidence>
<dbReference type="Pfam" id="PF00672">
    <property type="entry name" value="HAMP"/>
    <property type="match status" value="1"/>
</dbReference>
<keyword evidence="4" id="KW-0597">Phosphoprotein</keyword>
<name>A0A5S3X451_9GAMM</name>
<dbReference type="Gene3D" id="1.10.287.130">
    <property type="match status" value="1"/>
</dbReference>
<dbReference type="SMART" id="SM00387">
    <property type="entry name" value="HATPase_c"/>
    <property type="match status" value="1"/>
</dbReference>
<feature type="domain" description="Histidine kinase" evidence="12">
    <location>
        <begin position="308"/>
        <end position="518"/>
    </location>
</feature>
<dbReference type="CDD" id="cd00082">
    <property type="entry name" value="HisKA"/>
    <property type="match status" value="1"/>
</dbReference>
<evidence type="ECO:0000259" key="12">
    <source>
        <dbReference type="PROSITE" id="PS50109"/>
    </source>
</evidence>
<gene>
    <name evidence="14" type="ORF">CWB98_06945</name>
</gene>
<keyword evidence="11" id="KW-0812">Transmembrane</keyword>
<reference evidence="15" key="2">
    <citation type="submission" date="2019-06" db="EMBL/GenBank/DDBJ databases">
        <title>Co-occurence of chitin degradation, pigmentation and bioactivity in marine Pseudoalteromonas.</title>
        <authorList>
            <person name="Sonnenschein E.C."/>
            <person name="Bech P.K."/>
        </authorList>
    </citation>
    <scope>NUCLEOTIDE SEQUENCE [LARGE SCALE GENOMIC DNA]</scope>
    <source>
        <strain evidence="15">S2599</strain>
    </source>
</reference>
<evidence type="ECO:0000256" key="6">
    <source>
        <dbReference type="ARBA" id="ARBA00022741"/>
    </source>
</evidence>
<reference evidence="14 15" key="1">
    <citation type="submission" date="2018-01" db="EMBL/GenBank/DDBJ databases">
        <authorList>
            <person name="Paulsen S."/>
            <person name="Gram L.K."/>
        </authorList>
    </citation>
    <scope>NUCLEOTIDE SEQUENCE [LARGE SCALE GENOMIC DNA]</scope>
    <source>
        <strain evidence="14 15">S2599</strain>
    </source>
</reference>
<keyword evidence="7 14" id="KW-0418">Kinase</keyword>
<dbReference type="InterPro" id="IPR004358">
    <property type="entry name" value="Sig_transdc_His_kin-like_C"/>
</dbReference>
<comment type="caution">
    <text evidence="14">The sequence shown here is derived from an EMBL/GenBank/DDBJ whole genome shotgun (WGS) entry which is preliminary data.</text>
</comment>
<dbReference type="InterPro" id="IPR036890">
    <property type="entry name" value="HATPase_C_sf"/>
</dbReference>
<dbReference type="GO" id="GO:0000156">
    <property type="term" value="F:phosphorelay response regulator activity"/>
    <property type="evidence" value="ECO:0007669"/>
    <property type="project" value="TreeGrafter"/>
</dbReference>
<dbReference type="EC" id="2.7.13.3" evidence="3"/>
<dbReference type="Pfam" id="PF00512">
    <property type="entry name" value="HisKA"/>
    <property type="match status" value="1"/>
</dbReference>
<organism evidence="14 15">
    <name type="scientific">Pseudoalteromonas rubra</name>
    <dbReference type="NCBI Taxonomy" id="43658"/>
    <lineage>
        <taxon>Bacteria</taxon>
        <taxon>Pseudomonadati</taxon>
        <taxon>Pseudomonadota</taxon>
        <taxon>Gammaproteobacteria</taxon>
        <taxon>Alteromonadales</taxon>
        <taxon>Pseudoalteromonadaceae</taxon>
        <taxon>Pseudoalteromonas</taxon>
    </lineage>
</organism>
<evidence type="ECO:0000256" key="4">
    <source>
        <dbReference type="ARBA" id="ARBA00022553"/>
    </source>
</evidence>
<dbReference type="GO" id="GO:0030295">
    <property type="term" value="F:protein kinase activator activity"/>
    <property type="evidence" value="ECO:0007669"/>
    <property type="project" value="TreeGrafter"/>
</dbReference>